<proteinExistence type="predicted"/>
<comment type="caution">
    <text evidence="2">The sequence shown here is derived from an EMBL/GenBank/DDBJ whole genome shotgun (WGS) entry which is preliminary data.</text>
</comment>
<accession>A0A9N7YF83</accession>
<dbReference type="Proteomes" id="UP001153269">
    <property type="component" value="Unassembled WGS sequence"/>
</dbReference>
<evidence type="ECO:0000256" key="1">
    <source>
        <dbReference type="SAM" id="MobiDB-lite"/>
    </source>
</evidence>
<feature type="region of interest" description="Disordered" evidence="1">
    <location>
        <begin position="41"/>
        <end position="88"/>
    </location>
</feature>
<dbReference type="EMBL" id="CADEAL010000721">
    <property type="protein sequence ID" value="CAB1424292.1"/>
    <property type="molecule type" value="Genomic_DNA"/>
</dbReference>
<protein>
    <submittedName>
        <fullName evidence="2">Uncharacterized protein</fullName>
    </submittedName>
</protein>
<evidence type="ECO:0000313" key="3">
    <source>
        <dbReference type="Proteomes" id="UP001153269"/>
    </source>
</evidence>
<gene>
    <name evidence="2" type="ORF">PLEPLA_LOCUS12214</name>
</gene>
<sequence length="109" mass="11720">MAKHTHPTPPTPFHSMVVTQQGPWLAMDPVSHPASINLTPHPSAQLYTPPSASSTKWPTESVRGIGRLGGPSCEDGGRPSVSPSPPHLAPAQEMWITVFHNLADNETRD</sequence>
<organism evidence="2 3">
    <name type="scientific">Pleuronectes platessa</name>
    <name type="common">European plaice</name>
    <dbReference type="NCBI Taxonomy" id="8262"/>
    <lineage>
        <taxon>Eukaryota</taxon>
        <taxon>Metazoa</taxon>
        <taxon>Chordata</taxon>
        <taxon>Craniata</taxon>
        <taxon>Vertebrata</taxon>
        <taxon>Euteleostomi</taxon>
        <taxon>Actinopterygii</taxon>
        <taxon>Neopterygii</taxon>
        <taxon>Teleostei</taxon>
        <taxon>Neoteleostei</taxon>
        <taxon>Acanthomorphata</taxon>
        <taxon>Carangaria</taxon>
        <taxon>Pleuronectiformes</taxon>
        <taxon>Pleuronectoidei</taxon>
        <taxon>Pleuronectidae</taxon>
        <taxon>Pleuronectes</taxon>
    </lineage>
</organism>
<reference evidence="2" key="1">
    <citation type="submission" date="2020-03" db="EMBL/GenBank/DDBJ databases">
        <authorList>
            <person name="Weist P."/>
        </authorList>
    </citation>
    <scope>NUCLEOTIDE SEQUENCE</scope>
</reference>
<dbReference type="AlphaFoldDB" id="A0A9N7YF83"/>
<name>A0A9N7YF83_PLEPL</name>
<feature type="compositionally biased region" description="Polar residues" evidence="1">
    <location>
        <begin position="41"/>
        <end position="58"/>
    </location>
</feature>
<keyword evidence="3" id="KW-1185">Reference proteome</keyword>
<evidence type="ECO:0000313" key="2">
    <source>
        <dbReference type="EMBL" id="CAB1424292.1"/>
    </source>
</evidence>